<dbReference type="Proteomes" id="UP000814033">
    <property type="component" value="Unassembled WGS sequence"/>
</dbReference>
<evidence type="ECO:0000313" key="2">
    <source>
        <dbReference type="Proteomes" id="UP000814033"/>
    </source>
</evidence>
<gene>
    <name evidence="1" type="ORF">FA95DRAFT_1610684</name>
</gene>
<keyword evidence="2" id="KW-1185">Reference proteome</keyword>
<dbReference type="EMBL" id="MU276099">
    <property type="protein sequence ID" value="KAI0041820.1"/>
    <property type="molecule type" value="Genomic_DNA"/>
</dbReference>
<name>A0ACB8RE20_9AGAM</name>
<protein>
    <submittedName>
        <fullName evidence="1">Cytochrome P450</fullName>
    </submittedName>
</protein>
<proteinExistence type="predicted"/>
<organism evidence="1 2">
    <name type="scientific">Auriscalpium vulgare</name>
    <dbReference type="NCBI Taxonomy" id="40419"/>
    <lineage>
        <taxon>Eukaryota</taxon>
        <taxon>Fungi</taxon>
        <taxon>Dikarya</taxon>
        <taxon>Basidiomycota</taxon>
        <taxon>Agaricomycotina</taxon>
        <taxon>Agaricomycetes</taxon>
        <taxon>Russulales</taxon>
        <taxon>Auriscalpiaceae</taxon>
        <taxon>Auriscalpium</taxon>
    </lineage>
</organism>
<comment type="caution">
    <text evidence="1">The sequence shown here is derived from an EMBL/GenBank/DDBJ whole genome shotgun (WGS) entry which is preliminary data.</text>
</comment>
<reference evidence="1" key="2">
    <citation type="journal article" date="2022" name="New Phytol.">
        <title>Evolutionary transition to the ectomycorrhizal habit in the genomes of a hyperdiverse lineage of mushroom-forming fungi.</title>
        <authorList>
            <person name="Looney B."/>
            <person name="Miyauchi S."/>
            <person name="Morin E."/>
            <person name="Drula E."/>
            <person name="Courty P.E."/>
            <person name="Kohler A."/>
            <person name="Kuo A."/>
            <person name="LaButti K."/>
            <person name="Pangilinan J."/>
            <person name="Lipzen A."/>
            <person name="Riley R."/>
            <person name="Andreopoulos W."/>
            <person name="He G."/>
            <person name="Johnson J."/>
            <person name="Nolan M."/>
            <person name="Tritt A."/>
            <person name="Barry K.W."/>
            <person name="Grigoriev I.V."/>
            <person name="Nagy L.G."/>
            <person name="Hibbett D."/>
            <person name="Henrissat B."/>
            <person name="Matheny P.B."/>
            <person name="Labbe J."/>
            <person name="Martin F.M."/>
        </authorList>
    </citation>
    <scope>NUCLEOTIDE SEQUENCE</scope>
    <source>
        <strain evidence="1">FP105234-sp</strain>
    </source>
</reference>
<evidence type="ECO:0000313" key="1">
    <source>
        <dbReference type="EMBL" id="KAI0041820.1"/>
    </source>
</evidence>
<accession>A0ACB8RE20</accession>
<sequence>MPNPSCLPSMISSFSVVDAGIFILAVFLAWKMLHRKSFPLPPGPKGYPVIGSLLDFPTSQPWLTFAEWSKLWGPVMSVNVMGQLFVIVDEPDVAVELFDRRGSTYADRPVMPMAALCGWDRVLSSSRFGPRLREYRKLIGRVIGTKGSMVKFYPVEEYQSTMLLKRALQNPTQPSNPDRVCPGTHLADVSIWINVVKSIAGFQVSPTIGPDGKPIIPSVETVGDVIARPKPFICDVKPRTPQVPKIVAEYLATHDA</sequence>
<reference evidence="1" key="1">
    <citation type="submission" date="2021-02" db="EMBL/GenBank/DDBJ databases">
        <authorList>
            <consortium name="DOE Joint Genome Institute"/>
            <person name="Ahrendt S."/>
            <person name="Looney B.P."/>
            <person name="Miyauchi S."/>
            <person name="Morin E."/>
            <person name="Drula E."/>
            <person name="Courty P.E."/>
            <person name="Chicoki N."/>
            <person name="Fauchery L."/>
            <person name="Kohler A."/>
            <person name="Kuo A."/>
            <person name="Labutti K."/>
            <person name="Pangilinan J."/>
            <person name="Lipzen A."/>
            <person name="Riley R."/>
            <person name="Andreopoulos W."/>
            <person name="He G."/>
            <person name="Johnson J."/>
            <person name="Barry K.W."/>
            <person name="Grigoriev I.V."/>
            <person name="Nagy L."/>
            <person name="Hibbett D."/>
            <person name="Henrissat B."/>
            <person name="Matheny P.B."/>
            <person name="Labbe J."/>
            <person name="Martin F."/>
        </authorList>
    </citation>
    <scope>NUCLEOTIDE SEQUENCE</scope>
    <source>
        <strain evidence="1">FP105234-sp</strain>
    </source>
</reference>